<sequence length="232" mass="25345">MSTRIAVIGANGKVATCLIHQLSKLTDEFVTTAFIRNAQQIPKFEQLGLFTSLEIDLTNSSVSDIARALKGFDAVVFSAGAAGKGLDLTLSVDLDGAVKVSEALQINGIKRFILVSALKSQEREFWWDTQLRSYYIAKKYADDIISSKLDIDWTILQPGMLEDTEGTGLIEDPTKVNDMAHKCAENGVLKISRIDVASTIVECLQNPGTIHKFIPLINGGLQIKNAIKTISF</sequence>
<gene>
    <name evidence="2" type="ORF">WICPIJ_009109</name>
</gene>
<dbReference type="Pfam" id="PF13460">
    <property type="entry name" value="NAD_binding_10"/>
    <property type="match status" value="1"/>
</dbReference>
<proteinExistence type="predicted"/>
<dbReference type="Proteomes" id="UP000774326">
    <property type="component" value="Unassembled WGS sequence"/>
</dbReference>
<evidence type="ECO:0000259" key="1">
    <source>
        <dbReference type="Pfam" id="PF13460"/>
    </source>
</evidence>
<dbReference type="InterPro" id="IPR036291">
    <property type="entry name" value="NAD(P)-bd_dom_sf"/>
</dbReference>
<evidence type="ECO:0000313" key="2">
    <source>
        <dbReference type="EMBL" id="KAH3676453.1"/>
    </source>
</evidence>
<accession>A0A9P8PQB1</accession>
<dbReference type="PANTHER" id="PTHR15020:SF50">
    <property type="entry name" value="UPF0659 PROTEIN YMR090W"/>
    <property type="match status" value="1"/>
</dbReference>
<name>A0A9P8PQB1_WICPI</name>
<dbReference type="Gene3D" id="3.40.50.720">
    <property type="entry name" value="NAD(P)-binding Rossmann-like Domain"/>
    <property type="match status" value="1"/>
</dbReference>
<comment type="caution">
    <text evidence="2">The sequence shown here is derived from an EMBL/GenBank/DDBJ whole genome shotgun (WGS) entry which is preliminary data.</text>
</comment>
<evidence type="ECO:0000313" key="3">
    <source>
        <dbReference type="Proteomes" id="UP000774326"/>
    </source>
</evidence>
<reference evidence="2" key="2">
    <citation type="submission" date="2021-01" db="EMBL/GenBank/DDBJ databases">
        <authorList>
            <person name="Schikora-Tamarit M.A."/>
        </authorList>
    </citation>
    <scope>NUCLEOTIDE SEQUENCE</scope>
    <source>
        <strain evidence="2">CBS2887</strain>
    </source>
</reference>
<dbReference type="EMBL" id="JAEUBG010005277">
    <property type="protein sequence ID" value="KAH3676453.1"/>
    <property type="molecule type" value="Genomic_DNA"/>
</dbReference>
<reference evidence="2" key="1">
    <citation type="journal article" date="2021" name="Open Biol.">
        <title>Shared evolutionary footprints suggest mitochondrial oxidative damage underlies multiple complex I losses in fungi.</title>
        <authorList>
            <person name="Schikora-Tamarit M.A."/>
            <person name="Marcet-Houben M."/>
            <person name="Nosek J."/>
            <person name="Gabaldon T."/>
        </authorList>
    </citation>
    <scope>NUCLEOTIDE SEQUENCE</scope>
    <source>
        <strain evidence="2">CBS2887</strain>
    </source>
</reference>
<protein>
    <recommendedName>
        <fullName evidence="1">NAD(P)-binding domain-containing protein</fullName>
    </recommendedName>
</protein>
<dbReference type="CDD" id="cd05243">
    <property type="entry name" value="SDR_a5"/>
    <property type="match status" value="1"/>
</dbReference>
<feature type="domain" description="NAD(P)-binding" evidence="1">
    <location>
        <begin position="9"/>
        <end position="207"/>
    </location>
</feature>
<dbReference type="InterPro" id="IPR016040">
    <property type="entry name" value="NAD(P)-bd_dom"/>
</dbReference>
<dbReference type="AlphaFoldDB" id="A0A9P8PQB1"/>
<organism evidence="2 3">
    <name type="scientific">Wickerhamomyces pijperi</name>
    <name type="common">Yeast</name>
    <name type="synonym">Pichia pijperi</name>
    <dbReference type="NCBI Taxonomy" id="599730"/>
    <lineage>
        <taxon>Eukaryota</taxon>
        <taxon>Fungi</taxon>
        <taxon>Dikarya</taxon>
        <taxon>Ascomycota</taxon>
        <taxon>Saccharomycotina</taxon>
        <taxon>Saccharomycetes</taxon>
        <taxon>Phaffomycetales</taxon>
        <taxon>Wickerhamomycetaceae</taxon>
        <taxon>Wickerhamomyces</taxon>
    </lineage>
</organism>
<dbReference type="OrthoDB" id="10254604at2759"/>
<dbReference type="PANTHER" id="PTHR15020">
    <property type="entry name" value="FLAVIN REDUCTASE-RELATED"/>
    <property type="match status" value="1"/>
</dbReference>
<keyword evidence="3" id="KW-1185">Reference proteome</keyword>
<dbReference type="SUPFAM" id="SSF51735">
    <property type="entry name" value="NAD(P)-binding Rossmann-fold domains"/>
    <property type="match status" value="1"/>
</dbReference>